<reference evidence="2" key="1">
    <citation type="submission" date="2023-07" db="EMBL/GenBank/DDBJ databases">
        <authorList>
            <person name="Stuckert A."/>
        </authorList>
    </citation>
    <scope>NUCLEOTIDE SEQUENCE</scope>
</reference>
<dbReference type="PANTHER" id="PTHR15321">
    <property type="entry name" value="TUMOR SUPPRESSOR P53-BINDING PROTEIN 1"/>
    <property type="match status" value="1"/>
</dbReference>
<comment type="caution">
    <text evidence="2">The sequence shown here is derived from an EMBL/GenBank/DDBJ whole genome shotgun (WGS) entry which is preliminary data.</text>
</comment>
<evidence type="ECO:0000313" key="3">
    <source>
        <dbReference type="Proteomes" id="UP001176940"/>
    </source>
</evidence>
<sequence>MREVSHILRWAEDNRSIISAVHIPGVENWAADFLSRQGLASGEWELHPEIFQQICLHWGTPDVDLMASRLNAKVTNFIACSRDPQAIGVDALISPWHRFHFLYVFPPLPLLPKVIRKIKLEGVPLILVAPNWPRRRETPFHFTLPKEGDLIQPISSVTPPMIGQLKRGPRRHSTPIVVGGCPDSTLATSDVTAESNAASNDVTVESAMVTTDVSEESDKGNSGSASDVDGKLCLRMKLITPVNEESQSAPQFSLEKPPVAERTNGAAAVEGGIASSTEDSPSVFIRVCEVHREEESRSLQMPTTPVSKHPLPIHMSHPTPNRQENFCKKS</sequence>
<dbReference type="EMBL" id="CAUEEQ010027019">
    <property type="protein sequence ID" value="CAJ0947618.1"/>
    <property type="molecule type" value="Genomic_DNA"/>
</dbReference>
<dbReference type="PANTHER" id="PTHR15321:SF3">
    <property type="entry name" value="TP53-BINDING PROTEIN 1"/>
    <property type="match status" value="1"/>
</dbReference>
<gene>
    <name evidence="2" type="ORF">RIMI_LOCUS11757999</name>
</gene>
<keyword evidence="3" id="KW-1185">Reference proteome</keyword>
<protein>
    <submittedName>
        <fullName evidence="2">Uncharacterized protein</fullName>
    </submittedName>
</protein>
<proteinExistence type="predicted"/>
<organism evidence="2 3">
    <name type="scientific">Ranitomeya imitator</name>
    <name type="common">mimic poison frog</name>
    <dbReference type="NCBI Taxonomy" id="111125"/>
    <lineage>
        <taxon>Eukaryota</taxon>
        <taxon>Metazoa</taxon>
        <taxon>Chordata</taxon>
        <taxon>Craniata</taxon>
        <taxon>Vertebrata</taxon>
        <taxon>Euteleostomi</taxon>
        <taxon>Amphibia</taxon>
        <taxon>Batrachia</taxon>
        <taxon>Anura</taxon>
        <taxon>Neobatrachia</taxon>
        <taxon>Hyloidea</taxon>
        <taxon>Dendrobatidae</taxon>
        <taxon>Dendrobatinae</taxon>
        <taxon>Ranitomeya</taxon>
    </lineage>
</organism>
<dbReference type="InterPro" id="IPR047252">
    <property type="entry name" value="TP53BP1-like"/>
</dbReference>
<accession>A0ABN9LSG7</accession>
<dbReference type="Proteomes" id="UP001176940">
    <property type="component" value="Unassembled WGS sequence"/>
</dbReference>
<evidence type="ECO:0000256" key="1">
    <source>
        <dbReference type="SAM" id="MobiDB-lite"/>
    </source>
</evidence>
<feature type="region of interest" description="Disordered" evidence="1">
    <location>
        <begin position="292"/>
        <end position="330"/>
    </location>
</feature>
<name>A0ABN9LSG7_9NEOB</name>
<evidence type="ECO:0000313" key="2">
    <source>
        <dbReference type="EMBL" id="CAJ0947618.1"/>
    </source>
</evidence>